<evidence type="ECO:0000313" key="17">
    <source>
        <dbReference type="Proteomes" id="UP000007110"/>
    </source>
</evidence>
<dbReference type="GO" id="GO:0051013">
    <property type="term" value="P:microtubule severing"/>
    <property type="evidence" value="ECO:0007669"/>
    <property type="project" value="UniProtKB-UniRule"/>
</dbReference>
<dbReference type="PROSITE" id="PS50294">
    <property type="entry name" value="WD_REPEATS_REGION"/>
    <property type="match status" value="5"/>
</dbReference>
<evidence type="ECO:0000259" key="15">
    <source>
        <dbReference type="Pfam" id="PF23414"/>
    </source>
</evidence>
<dbReference type="FunFam" id="2.130.10.10:FF:000846">
    <property type="entry name" value="Katanin p80 WD40 repeat-containing subunit B1 homolog"/>
    <property type="match status" value="1"/>
</dbReference>
<keyword evidence="9 11" id="KW-0131">Cell cycle</keyword>
<protein>
    <recommendedName>
        <fullName evidence="11">Katanin p80 WD40 repeat-containing subunit B1</fullName>
        <shortName evidence="11">Katanin p80 subunit B1</shortName>
    </recommendedName>
    <alternativeName>
        <fullName evidence="11">p80 katanin</fullName>
    </alternativeName>
</protein>
<feature type="region of interest" description="Disordered" evidence="13">
    <location>
        <begin position="304"/>
        <end position="487"/>
    </location>
</feature>
<dbReference type="PROSITE" id="PS00678">
    <property type="entry name" value="WD_REPEATS_1"/>
    <property type="match status" value="3"/>
</dbReference>
<reference evidence="17" key="1">
    <citation type="submission" date="2015-02" db="EMBL/GenBank/DDBJ databases">
        <title>Genome sequencing for Strongylocentrotus purpuratus.</title>
        <authorList>
            <person name="Murali S."/>
            <person name="Liu Y."/>
            <person name="Vee V."/>
            <person name="English A."/>
            <person name="Wang M."/>
            <person name="Skinner E."/>
            <person name="Han Y."/>
            <person name="Muzny D.M."/>
            <person name="Worley K.C."/>
            <person name="Gibbs R.A."/>
        </authorList>
    </citation>
    <scope>NUCLEOTIDE SEQUENCE</scope>
</reference>
<feature type="region of interest" description="Disordered" evidence="13">
    <location>
        <begin position="501"/>
        <end position="525"/>
    </location>
</feature>
<dbReference type="InterPro" id="IPR019775">
    <property type="entry name" value="WD40_repeat_CS"/>
</dbReference>
<evidence type="ECO:0000256" key="6">
    <source>
        <dbReference type="ARBA" id="ARBA00022737"/>
    </source>
</evidence>
<dbReference type="Pfam" id="PF00400">
    <property type="entry name" value="WD40"/>
    <property type="match status" value="1"/>
</dbReference>
<feature type="domain" description="Katanin p80 subunit C-terminal" evidence="14">
    <location>
        <begin position="527"/>
        <end position="684"/>
    </location>
</feature>
<keyword evidence="6" id="KW-0677">Repeat</keyword>
<organism evidence="16 17">
    <name type="scientific">Strongylocentrotus purpuratus</name>
    <name type="common">Purple sea urchin</name>
    <dbReference type="NCBI Taxonomy" id="7668"/>
    <lineage>
        <taxon>Eukaryota</taxon>
        <taxon>Metazoa</taxon>
        <taxon>Echinodermata</taxon>
        <taxon>Eleutherozoa</taxon>
        <taxon>Echinozoa</taxon>
        <taxon>Echinoidea</taxon>
        <taxon>Euechinoidea</taxon>
        <taxon>Echinacea</taxon>
        <taxon>Camarodonta</taxon>
        <taxon>Echinidea</taxon>
        <taxon>Strongylocentrotidae</taxon>
        <taxon>Strongylocentrotus</taxon>
    </lineage>
</organism>
<comment type="subcellular location">
    <subcellularLocation>
        <location evidence="1 11">Cytoplasm</location>
        <location evidence="1 11">Cytoskeleton</location>
        <location evidence="1 11">Spindle</location>
    </subcellularLocation>
    <subcellularLocation>
        <location evidence="11">Cytoplasm</location>
    </subcellularLocation>
    <subcellularLocation>
        <location evidence="11">Cytoplasm</location>
        <location evidence="11">Cytoskeleton</location>
        <location evidence="11">Microtubule organizing center</location>
        <location evidence="11">Centrosome</location>
    </subcellularLocation>
    <subcellularLocation>
        <location evidence="11">Cytoplasm</location>
        <location evidence="11">Cytoskeleton</location>
        <location evidence="11">Spindle pole</location>
    </subcellularLocation>
    <subcellularLocation>
        <location evidence="11">Cytoplasm</location>
        <location evidence="11">Cytoskeleton</location>
    </subcellularLocation>
    <text evidence="11">Predominantly cytoplasmic. Localized to the interphase centrosome and mitotic spindle poles.</text>
</comment>
<dbReference type="GO" id="GO:0007019">
    <property type="term" value="P:microtubule depolymerization"/>
    <property type="evidence" value="ECO:0000318"/>
    <property type="project" value="GO_Central"/>
</dbReference>
<dbReference type="GO" id="GO:0000922">
    <property type="term" value="C:spindle pole"/>
    <property type="evidence" value="ECO:0007669"/>
    <property type="project" value="UniProtKB-SubCell"/>
</dbReference>
<dbReference type="PANTHER" id="PTHR19845">
    <property type="entry name" value="KATANIN P80 SUBUNIT"/>
    <property type="match status" value="1"/>
</dbReference>
<dbReference type="Proteomes" id="UP000007110">
    <property type="component" value="Unassembled WGS sequence"/>
</dbReference>
<keyword evidence="2 11" id="KW-0963">Cytoplasm</keyword>
<dbReference type="FunCoup" id="A0A7M7N6D7">
    <property type="interactions" value="764"/>
</dbReference>
<comment type="similarity">
    <text evidence="11">Belongs to the WD repeat KATNB1 family.</text>
</comment>
<name>A0A7M7N6D7_STRPU</name>
<sequence length="688" mass="75657">MATKRAWKLQELVAHSSNVNCLALGPKSGRVMVTGGEDKKVNLWAVGKQNCIISLSGHTSPVDSVKFNSSEELVVAGSQSGTMKIYDLEPAKIVRTLTGHRNSIRCMDFHPYGEFVASGSTDTNVKLWDVRRKGCIYTYKGHSDQVNMIKFSPDGKWLVTASEDTTIKLWDLTMGKLFQEFKNHTGGVTGIEFHPNEFLLASGSSDRTVQFWDLETFQLVSSTSPGASAVRSISFHPDGSYLFCSSQDMLHAFGWEPIRCFDTFSMGWGKVADTVIASTQLIGASFNATNVSVYVADLSRMSTTGIAQEPQSQPSKTPSGGAEEVPSKPLAASGRKNFVRERPHTTSSKQRQPDVKSEPERQSPTQDEGVKDDDATDIKDPDSYAKIFSPKTRVDHSPERNAQPFPAPLDVPGAKEPEPFKHPPQPAAAVAPVSRAPAPSAGDWQPAQANPAPNRVPAATKPVPAQEVAPSRKPDPISTIIPSDRNKPANLDMDAFLPPAHAQQAPRVNAPASRKQSDSERIEGLRKGHDSMCQVLSSRHRNLDVVRAIWTAGDAKTSVESVVNMKDQAILVDILNIMLLKKSLWNLDMCVVVLPRLKELLSSKYENYVHTSCACLKLILKNFTSLFNQNIKCPPSGIDITREERYNKCSKCYSYLIATRGYVEEKQHVSGKLGSSFRELHLLLDQLE</sequence>
<dbReference type="AlphaFoldDB" id="A0A7M7N6D7"/>
<dbReference type="SUPFAM" id="SSF50978">
    <property type="entry name" value="WD40 repeat-like"/>
    <property type="match status" value="1"/>
</dbReference>
<dbReference type="OMA" id="AMDVQCP"/>
<dbReference type="PANTHER" id="PTHR19845:SF0">
    <property type="entry name" value="KATANIN P80 WD40 REPEAT-CONTAINING SUBUNIT B1"/>
    <property type="match status" value="1"/>
</dbReference>
<evidence type="ECO:0000256" key="13">
    <source>
        <dbReference type="SAM" id="MobiDB-lite"/>
    </source>
</evidence>
<evidence type="ECO:0000259" key="14">
    <source>
        <dbReference type="Pfam" id="PF13925"/>
    </source>
</evidence>
<feature type="repeat" description="WD" evidence="12">
    <location>
        <begin position="181"/>
        <end position="222"/>
    </location>
</feature>
<evidence type="ECO:0000313" key="16">
    <source>
        <dbReference type="EnsemblMetazoa" id="XP_030831115"/>
    </source>
</evidence>
<dbReference type="InterPro" id="IPR001680">
    <property type="entry name" value="WD40_rpt"/>
</dbReference>
<evidence type="ECO:0000256" key="10">
    <source>
        <dbReference type="ARBA" id="ARBA00057470"/>
    </source>
</evidence>
<dbReference type="GO" id="GO:0051301">
    <property type="term" value="P:cell division"/>
    <property type="evidence" value="ECO:0007669"/>
    <property type="project" value="UniProtKB-KW"/>
</dbReference>
<keyword evidence="4 11" id="KW-0132">Cell division</keyword>
<feature type="repeat" description="WD" evidence="12">
    <location>
        <begin position="139"/>
        <end position="180"/>
    </location>
</feature>
<dbReference type="InterPro" id="IPR015943">
    <property type="entry name" value="WD40/YVTN_repeat-like_dom_sf"/>
</dbReference>
<dbReference type="InterPro" id="IPR055442">
    <property type="entry name" value="Beta-prop_EML-like_2nd"/>
</dbReference>
<evidence type="ECO:0000256" key="12">
    <source>
        <dbReference type="PROSITE-ProRule" id="PRU00221"/>
    </source>
</evidence>
<dbReference type="SMART" id="SM00320">
    <property type="entry name" value="WD40"/>
    <property type="match status" value="6"/>
</dbReference>
<dbReference type="EnsemblMetazoa" id="XM_030975255">
    <property type="protein sequence ID" value="XP_030831115"/>
    <property type="gene ID" value="LOC762546"/>
</dbReference>
<proteinExistence type="inferred from homology"/>
<evidence type="ECO:0000256" key="8">
    <source>
        <dbReference type="ARBA" id="ARBA00023212"/>
    </source>
</evidence>
<feature type="repeat" description="WD" evidence="12">
    <location>
        <begin position="97"/>
        <end position="138"/>
    </location>
</feature>
<evidence type="ECO:0000256" key="1">
    <source>
        <dbReference type="ARBA" id="ARBA00004186"/>
    </source>
</evidence>
<evidence type="ECO:0000256" key="4">
    <source>
        <dbReference type="ARBA" id="ARBA00022618"/>
    </source>
</evidence>
<feature type="compositionally biased region" description="Basic and acidic residues" evidence="13">
    <location>
        <begin position="368"/>
        <end position="383"/>
    </location>
</feature>
<evidence type="ECO:0000256" key="5">
    <source>
        <dbReference type="ARBA" id="ARBA00022701"/>
    </source>
</evidence>
<dbReference type="GO" id="GO:0008352">
    <property type="term" value="C:katanin complex"/>
    <property type="evidence" value="ECO:0000318"/>
    <property type="project" value="GO_Central"/>
</dbReference>
<dbReference type="GO" id="GO:0008017">
    <property type="term" value="F:microtubule binding"/>
    <property type="evidence" value="ECO:0007669"/>
    <property type="project" value="UniProtKB-UniRule"/>
</dbReference>
<keyword evidence="5 11" id="KW-0493">Microtubule</keyword>
<keyword evidence="17" id="KW-1185">Reference proteome</keyword>
<evidence type="ECO:0000256" key="3">
    <source>
        <dbReference type="ARBA" id="ARBA00022574"/>
    </source>
</evidence>
<feature type="domain" description="EML-like second beta-propeller" evidence="15">
    <location>
        <begin position="21"/>
        <end position="180"/>
    </location>
</feature>
<comment type="subunit">
    <text evidence="11">Interacts with KATNA1. This interaction enhances the microtubule binding and severing activity of KATNA1 and also targets this activity to the centrosome.</text>
</comment>
<dbReference type="PRINTS" id="PR00320">
    <property type="entry name" value="GPROTEINBRPT"/>
</dbReference>
<dbReference type="GO" id="GO:0005737">
    <property type="term" value="C:cytoplasm"/>
    <property type="evidence" value="ECO:0007669"/>
    <property type="project" value="UniProtKB-SubCell"/>
</dbReference>
<feature type="repeat" description="WD" evidence="12">
    <location>
        <begin position="12"/>
        <end position="54"/>
    </location>
</feature>
<dbReference type="GO" id="GO:0005874">
    <property type="term" value="C:microtubule"/>
    <property type="evidence" value="ECO:0007669"/>
    <property type="project" value="UniProtKB-KW"/>
</dbReference>
<evidence type="ECO:0000256" key="11">
    <source>
        <dbReference type="HAMAP-Rule" id="MF_03022"/>
    </source>
</evidence>
<keyword evidence="3 12" id="KW-0853">WD repeat</keyword>
<dbReference type="PROSITE" id="PS50082">
    <property type="entry name" value="WD_REPEATS_2"/>
    <property type="match status" value="5"/>
</dbReference>
<feature type="compositionally biased region" description="Polar residues" evidence="13">
    <location>
        <begin position="304"/>
        <end position="318"/>
    </location>
</feature>
<dbReference type="InParanoid" id="A0A7M7N6D7"/>
<evidence type="ECO:0000256" key="9">
    <source>
        <dbReference type="ARBA" id="ARBA00023306"/>
    </source>
</evidence>
<dbReference type="Pfam" id="PF23414">
    <property type="entry name" value="Beta-prop_EML_2"/>
    <property type="match status" value="1"/>
</dbReference>
<feature type="repeat" description="WD" evidence="12">
    <location>
        <begin position="55"/>
        <end position="96"/>
    </location>
</feature>
<evidence type="ECO:0000256" key="7">
    <source>
        <dbReference type="ARBA" id="ARBA00022776"/>
    </source>
</evidence>
<dbReference type="InterPro" id="IPR026962">
    <property type="entry name" value="KTNB1"/>
</dbReference>
<dbReference type="Gene3D" id="2.130.10.10">
    <property type="entry name" value="YVTN repeat-like/Quinoprotein amine dehydrogenase"/>
    <property type="match status" value="2"/>
</dbReference>
<dbReference type="OrthoDB" id="10251605at2759"/>
<dbReference type="Pfam" id="PF13925">
    <property type="entry name" value="Katanin_con80"/>
    <property type="match status" value="1"/>
</dbReference>
<feature type="compositionally biased region" description="Basic and acidic residues" evidence="13">
    <location>
        <begin position="515"/>
        <end position="525"/>
    </location>
</feature>
<dbReference type="InterPro" id="IPR020472">
    <property type="entry name" value="WD40_PAC1"/>
</dbReference>
<keyword evidence="7 11" id="KW-0498">Mitosis</keyword>
<dbReference type="HAMAP" id="MF_03022">
    <property type="entry name" value="Katanin_p80_B1"/>
    <property type="match status" value="1"/>
</dbReference>
<keyword evidence="8 11" id="KW-0206">Cytoskeleton</keyword>
<evidence type="ECO:0000256" key="2">
    <source>
        <dbReference type="ARBA" id="ARBA00022490"/>
    </source>
</evidence>
<dbReference type="CDD" id="cd00200">
    <property type="entry name" value="WD40"/>
    <property type="match status" value="1"/>
</dbReference>
<dbReference type="GO" id="GO:0005813">
    <property type="term" value="C:centrosome"/>
    <property type="evidence" value="ECO:0007669"/>
    <property type="project" value="UniProtKB-SubCell"/>
</dbReference>
<feature type="compositionally biased region" description="Low complexity" evidence="13">
    <location>
        <begin position="427"/>
        <end position="441"/>
    </location>
</feature>
<dbReference type="InterPro" id="IPR036322">
    <property type="entry name" value="WD40_repeat_dom_sf"/>
</dbReference>
<dbReference type="InterPro" id="IPR028021">
    <property type="entry name" value="Katanin_C-terminal"/>
</dbReference>
<accession>A0A7M7N6D7</accession>
<reference evidence="16" key="2">
    <citation type="submission" date="2021-01" db="UniProtKB">
        <authorList>
            <consortium name="EnsemblMetazoa"/>
        </authorList>
    </citation>
    <scope>IDENTIFICATION</scope>
</reference>
<comment type="function">
    <text evidence="10 11">Participates in a complex which severs microtubules in an ATP-dependent manner. May act to target the enzymatic subunit of this complex to sites of action such as the centrosome. Microtubule severing may promote rapid reorganization of cellular microtubule arrays and the release of microtubules from the centrosome following nucleation.</text>
</comment>
<feature type="compositionally biased region" description="Basic and acidic residues" evidence="13">
    <location>
        <begin position="351"/>
        <end position="361"/>
    </location>
</feature>
<gene>
    <name evidence="11" type="primary">KATNB1</name>
</gene>